<dbReference type="AlphaFoldDB" id="A0A182YTB2"/>
<dbReference type="VEuPathDB" id="VectorBase:ASTEI20_041350"/>
<evidence type="ECO:0000313" key="2">
    <source>
        <dbReference type="Proteomes" id="UP000076408"/>
    </source>
</evidence>
<evidence type="ECO:0000313" key="1">
    <source>
        <dbReference type="EnsemblMetazoa" id="ASTEI11698-PA"/>
    </source>
</evidence>
<dbReference type="InterPro" id="IPR016187">
    <property type="entry name" value="CTDL_fold"/>
</dbReference>
<protein>
    <submittedName>
        <fullName evidence="1">C-type lectin domain-containing protein</fullName>
    </submittedName>
</protein>
<dbReference type="EnsemblMetazoa" id="ASTEI11698-RA">
    <property type="protein sequence ID" value="ASTEI11698-PA"/>
    <property type="gene ID" value="ASTEI11698"/>
</dbReference>
<accession>A0A182YTB2</accession>
<dbReference type="InterPro" id="IPR001304">
    <property type="entry name" value="C-type_lectin-like"/>
</dbReference>
<dbReference type="VEuPathDB" id="VectorBase:ASTEI11698"/>
<dbReference type="InterPro" id="IPR016186">
    <property type="entry name" value="C-type_lectin-like/link_sf"/>
</dbReference>
<dbReference type="PROSITE" id="PS50041">
    <property type="entry name" value="C_TYPE_LECTIN_2"/>
    <property type="match status" value="1"/>
</dbReference>
<reference evidence="1" key="2">
    <citation type="submission" date="2020-05" db="UniProtKB">
        <authorList>
            <consortium name="EnsemblMetazoa"/>
        </authorList>
    </citation>
    <scope>IDENTIFICATION</scope>
    <source>
        <strain evidence="1">Indian</strain>
    </source>
</reference>
<dbReference type="Gene3D" id="3.10.100.10">
    <property type="entry name" value="Mannose-Binding Protein A, subunit A"/>
    <property type="match status" value="1"/>
</dbReference>
<sequence>MKKAGASDGWWISGTDVGLEGSWIWLSNNKPVGSIKGFVNFAPGEPNHLSTNGENCLITYNDGTWNDVDC</sequence>
<organism evidence="1 2">
    <name type="scientific">Anopheles stephensi</name>
    <name type="common">Indo-Pakistan malaria mosquito</name>
    <dbReference type="NCBI Taxonomy" id="30069"/>
    <lineage>
        <taxon>Eukaryota</taxon>
        <taxon>Metazoa</taxon>
        <taxon>Ecdysozoa</taxon>
        <taxon>Arthropoda</taxon>
        <taxon>Hexapoda</taxon>
        <taxon>Insecta</taxon>
        <taxon>Pterygota</taxon>
        <taxon>Neoptera</taxon>
        <taxon>Endopterygota</taxon>
        <taxon>Diptera</taxon>
        <taxon>Nematocera</taxon>
        <taxon>Culicoidea</taxon>
        <taxon>Culicidae</taxon>
        <taxon>Anophelinae</taxon>
        <taxon>Anopheles</taxon>
    </lineage>
</organism>
<dbReference type="SUPFAM" id="SSF56436">
    <property type="entry name" value="C-type lectin-like"/>
    <property type="match status" value="1"/>
</dbReference>
<dbReference type="CDD" id="cd00037">
    <property type="entry name" value="CLECT"/>
    <property type="match status" value="1"/>
</dbReference>
<dbReference type="Proteomes" id="UP000076408">
    <property type="component" value="Unassembled WGS sequence"/>
</dbReference>
<reference evidence="2" key="1">
    <citation type="journal article" date="2014" name="Genome Biol.">
        <title>Genome analysis of a major urban malaria vector mosquito, Anopheles stephensi.</title>
        <authorList>
            <person name="Jiang X."/>
            <person name="Peery A."/>
            <person name="Hall A.B."/>
            <person name="Sharma A."/>
            <person name="Chen X.G."/>
            <person name="Waterhouse R.M."/>
            <person name="Komissarov A."/>
            <person name="Riehle M.M."/>
            <person name="Shouche Y."/>
            <person name="Sharakhova M.V."/>
            <person name="Lawson D."/>
            <person name="Pakpour N."/>
            <person name="Arensburger P."/>
            <person name="Davidson V.L."/>
            <person name="Eiglmeier K."/>
            <person name="Emrich S."/>
            <person name="George P."/>
            <person name="Kennedy R.C."/>
            <person name="Mane S.P."/>
            <person name="Maslen G."/>
            <person name="Oringanje C."/>
            <person name="Qi Y."/>
            <person name="Settlage R."/>
            <person name="Tojo M."/>
            <person name="Tubio J.M."/>
            <person name="Unger M.F."/>
            <person name="Wang B."/>
            <person name="Vernick K.D."/>
            <person name="Ribeiro J.M."/>
            <person name="James A.A."/>
            <person name="Michel K."/>
            <person name="Riehle M.A."/>
            <person name="Luckhart S."/>
            <person name="Sharakhov I.V."/>
            <person name="Tu Z."/>
        </authorList>
    </citation>
    <scope>NUCLEOTIDE SEQUENCE [LARGE SCALE GENOMIC DNA]</scope>
    <source>
        <strain evidence="2">Indian</strain>
    </source>
</reference>
<dbReference type="VEuPathDB" id="VectorBase:ASTE007412"/>
<proteinExistence type="predicted"/>
<keyword evidence="2" id="KW-1185">Reference proteome</keyword>
<name>A0A182YTB2_ANOST</name>